<dbReference type="Gene3D" id="1.10.510.10">
    <property type="entry name" value="Transferase(Phosphotransferase) domain 1"/>
    <property type="match status" value="1"/>
</dbReference>
<dbReference type="FunFam" id="3.30.200.20:FF:000195">
    <property type="entry name" value="G-type lectin S-receptor-like serine/threonine-protein kinase"/>
    <property type="match status" value="1"/>
</dbReference>
<accession>A0AAD6F160</accession>
<dbReference type="SMART" id="SM00108">
    <property type="entry name" value="B_lectin"/>
    <property type="match status" value="1"/>
</dbReference>
<keyword evidence="10" id="KW-1015">Disulfide bond</keyword>
<evidence type="ECO:0000256" key="15">
    <source>
        <dbReference type="PIRNR" id="PIRNR000641"/>
    </source>
</evidence>
<evidence type="ECO:0000256" key="6">
    <source>
        <dbReference type="ARBA" id="ARBA00022729"/>
    </source>
</evidence>
<evidence type="ECO:0000256" key="1">
    <source>
        <dbReference type="ARBA" id="ARBA00004251"/>
    </source>
</evidence>
<evidence type="ECO:0000256" key="14">
    <source>
        <dbReference type="ARBA" id="ARBA00048679"/>
    </source>
</evidence>
<keyword evidence="3 15" id="KW-0723">Serine/threonine-protein kinase</keyword>
<evidence type="ECO:0000256" key="11">
    <source>
        <dbReference type="ARBA" id="ARBA00023170"/>
    </source>
</evidence>
<comment type="caution">
    <text evidence="21">The sequence shown here is derived from an EMBL/GenBank/DDBJ whole genome shotgun (WGS) entry which is preliminary data.</text>
</comment>
<dbReference type="PROSITE" id="PS00108">
    <property type="entry name" value="PROTEIN_KINASE_ST"/>
    <property type="match status" value="1"/>
</dbReference>
<evidence type="ECO:0000256" key="12">
    <source>
        <dbReference type="ARBA" id="ARBA00023180"/>
    </source>
</evidence>
<dbReference type="GO" id="GO:0005886">
    <property type="term" value="C:plasma membrane"/>
    <property type="evidence" value="ECO:0007669"/>
    <property type="project" value="UniProtKB-SubCell"/>
</dbReference>
<dbReference type="InterPro" id="IPR011009">
    <property type="entry name" value="Kinase-like_dom_sf"/>
</dbReference>
<dbReference type="GO" id="GO:0048544">
    <property type="term" value="P:recognition of pollen"/>
    <property type="evidence" value="ECO:0007669"/>
    <property type="project" value="InterPro"/>
</dbReference>
<dbReference type="SMART" id="SM00473">
    <property type="entry name" value="PAN_AP"/>
    <property type="match status" value="1"/>
</dbReference>
<reference evidence="21 22" key="1">
    <citation type="journal article" date="2022" name="Cell">
        <title>Repeat-based holocentromeres influence genome architecture and karyotype evolution.</title>
        <authorList>
            <person name="Hofstatter P.G."/>
            <person name="Thangavel G."/>
            <person name="Lux T."/>
            <person name="Neumann P."/>
            <person name="Vondrak T."/>
            <person name="Novak P."/>
            <person name="Zhang M."/>
            <person name="Costa L."/>
            <person name="Castellani M."/>
            <person name="Scott A."/>
            <person name="Toegelov H."/>
            <person name="Fuchs J."/>
            <person name="Mata-Sucre Y."/>
            <person name="Dias Y."/>
            <person name="Vanzela A.L.L."/>
            <person name="Huettel B."/>
            <person name="Almeida C.C.S."/>
            <person name="Simkova H."/>
            <person name="Souza G."/>
            <person name="Pedrosa-Harand A."/>
            <person name="Macas J."/>
            <person name="Mayer K.F.X."/>
            <person name="Houben A."/>
            <person name="Marques A."/>
        </authorList>
    </citation>
    <scope>NUCLEOTIDE SEQUENCE [LARGE SCALE GENOMIC DNA]</scope>
    <source>
        <strain evidence="21">RhyTen1mFocal</strain>
    </source>
</reference>
<dbReference type="InterPro" id="IPR017441">
    <property type="entry name" value="Protein_kinase_ATP_BS"/>
</dbReference>
<organism evidence="21 22">
    <name type="scientific">Rhynchospora tenuis</name>
    <dbReference type="NCBI Taxonomy" id="198213"/>
    <lineage>
        <taxon>Eukaryota</taxon>
        <taxon>Viridiplantae</taxon>
        <taxon>Streptophyta</taxon>
        <taxon>Embryophyta</taxon>
        <taxon>Tracheophyta</taxon>
        <taxon>Spermatophyta</taxon>
        <taxon>Magnoliopsida</taxon>
        <taxon>Liliopsida</taxon>
        <taxon>Poales</taxon>
        <taxon>Cyperaceae</taxon>
        <taxon>Cyperoideae</taxon>
        <taxon>Rhynchosporeae</taxon>
        <taxon>Rhynchospora</taxon>
    </lineage>
</organism>
<dbReference type="InterPro" id="IPR036426">
    <property type="entry name" value="Bulb-type_lectin_dom_sf"/>
</dbReference>
<dbReference type="GO" id="GO:0005524">
    <property type="term" value="F:ATP binding"/>
    <property type="evidence" value="ECO:0007669"/>
    <property type="project" value="UniProtKB-UniRule"/>
</dbReference>
<keyword evidence="2" id="KW-0472">Membrane</keyword>
<dbReference type="EMBL" id="JAMRDG010000001">
    <property type="protein sequence ID" value="KAJ3708460.1"/>
    <property type="molecule type" value="Genomic_DNA"/>
</dbReference>
<dbReference type="FunFam" id="2.90.10.10:FF:000005">
    <property type="entry name" value="G-type lectin S-receptor-like serine/threonine-protein kinase"/>
    <property type="match status" value="1"/>
</dbReference>
<dbReference type="InterPro" id="IPR024171">
    <property type="entry name" value="SRK-like_kinase"/>
</dbReference>
<feature type="domain" description="Bulb-type lectin" evidence="19">
    <location>
        <begin position="25"/>
        <end position="149"/>
    </location>
</feature>
<comment type="catalytic activity">
    <reaction evidence="13 15">
        <text>L-threonyl-[protein] + ATP = O-phospho-L-threonyl-[protein] + ADP + H(+)</text>
        <dbReference type="Rhea" id="RHEA:46608"/>
        <dbReference type="Rhea" id="RHEA-COMP:11060"/>
        <dbReference type="Rhea" id="RHEA-COMP:11605"/>
        <dbReference type="ChEBI" id="CHEBI:15378"/>
        <dbReference type="ChEBI" id="CHEBI:30013"/>
        <dbReference type="ChEBI" id="CHEBI:30616"/>
        <dbReference type="ChEBI" id="CHEBI:61977"/>
        <dbReference type="ChEBI" id="CHEBI:456216"/>
        <dbReference type="EC" id="2.7.11.1"/>
    </reaction>
</comment>
<dbReference type="Gene3D" id="3.30.200.20">
    <property type="entry name" value="Phosphorylase Kinase, domain 1"/>
    <property type="match status" value="1"/>
</dbReference>
<keyword evidence="12" id="KW-0325">Glycoprotein</keyword>
<dbReference type="Pfam" id="PF08276">
    <property type="entry name" value="PAN_2"/>
    <property type="match status" value="1"/>
</dbReference>
<dbReference type="GO" id="GO:0004674">
    <property type="term" value="F:protein serine/threonine kinase activity"/>
    <property type="evidence" value="ECO:0007669"/>
    <property type="project" value="UniProtKB-KW"/>
</dbReference>
<comment type="catalytic activity">
    <reaction evidence="14 15">
        <text>L-seryl-[protein] + ATP = O-phospho-L-seryl-[protein] + ADP + H(+)</text>
        <dbReference type="Rhea" id="RHEA:17989"/>
        <dbReference type="Rhea" id="RHEA-COMP:9863"/>
        <dbReference type="Rhea" id="RHEA-COMP:11604"/>
        <dbReference type="ChEBI" id="CHEBI:15378"/>
        <dbReference type="ChEBI" id="CHEBI:29999"/>
        <dbReference type="ChEBI" id="CHEBI:30616"/>
        <dbReference type="ChEBI" id="CHEBI:83421"/>
        <dbReference type="ChEBI" id="CHEBI:456216"/>
        <dbReference type="EC" id="2.7.11.1"/>
    </reaction>
</comment>
<sequence length="774" mass="86872">MKAKLPKQLIIALFMFACKPIALSVDTLYGGQNITDGQYLISSNGIFELGFFSPNSSTDRFLGIWFKVSTDAVVWVSNRDSPLKNTSGILNIHNNGSLVLYDSSERMVWSSSSKATSIQNDFSPVLQLKDSGNLILKDQKNNTIIWQSFDHPTDTLLAGMKLGKNLKTGFEWVLSSWKNKNDPSEGNYICMMDTQGAPELHIRDKDQIRYRTGMWNGISFSGLTQMIGYGDMFTFLFVWDNDEVWYGFELKSNSTLSRFVMNVAGILQRLVWDPNQQTWNVFWSGPQDECDYYAKCGSFGICQPNNVIACNCLRGFEAATPTEWNMRDYTGGCKRRAPLGCTAKSDGFYELKGVKLPDSNNATVDVNMSVEDCKVKCLMNCSCLAYSPSDTTGKGSGCVMWNTALVDIKYITGGPDVLRKKRYSKLEKSLGLKESFKDADLPVFDMETILQATNNLFITNVVGEGGFGIVYKGKLPSGQEIAVKRLTGNSSQGLSEFMNEVTLIAKLQHRNLVRVLGCCIQNNERMLIYEFMKNKSLDFFIFDKEKRATLSWRTRLEIVTGIARGLLYLHHDSRYNIIHRDLKAANVLLDEEMNPKISDFGTARLFQRDQAVIRTETVIGTRGYMSPEYITEGKFSVKSDVYSFGVLLLEIMSGKRNMGNQNLVAYVGINFAWKLWEEESILKLLDEAVESTTFETELLRCVHVGLLCVQECPDDRPSMSSVIMMLSSDNLVPPAPNKPSSSRSIGGFNADRHHSYESGSCSVDEITITCMEGR</sequence>
<dbReference type="PROSITE" id="PS50011">
    <property type="entry name" value="PROTEIN_KINASE_DOM"/>
    <property type="match status" value="1"/>
</dbReference>
<dbReference type="SUPFAM" id="SSF56112">
    <property type="entry name" value="Protein kinase-like (PK-like)"/>
    <property type="match status" value="1"/>
</dbReference>
<evidence type="ECO:0000256" key="17">
    <source>
        <dbReference type="SAM" id="SignalP"/>
    </source>
</evidence>
<evidence type="ECO:0000256" key="3">
    <source>
        <dbReference type="ARBA" id="ARBA00022527"/>
    </source>
</evidence>
<keyword evidence="11" id="KW-0675">Receptor</keyword>
<evidence type="ECO:0000256" key="9">
    <source>
        <dbReference type="ARBA" id="ARBA00022840"/>
    </source>
</evidence>
<keyword evidence="9 15" id="KW-0067">ATP-binding</keyword>
<evidence type="ECO:0000259" key="19">
    <source>
        <dbReference type="PROSITE" id="PS50927"/>
    </source>
</evidence>
<dbReference type="Proteomes" id="UP001210211">
    <property type="component" value="Unassembled WGS sequence"/>
</dbReference>
<dbReference type="InterPro" id="IPR000858">
    <property type="entry name" value="S_locus_glycoprot_dom"/>
</dbReference>
<evidence type="ECO:0000256" key="8">
    <source>
        <dbReference type="ARBA" id="ARBA00022777"/>
    </source>
</evidence>
<comment type="subcellular location">
    <subcellularLocation>
        <location evidence="1">Cell membrane</location>
        <topology evidence="1">Single-pass type I membrane protein</topology>
    </subcellularLocation>
</comment>
<keyword evidence="6 17" id="KW-0732">Signal</keyword>
<dbReference type="SUPFAM" id="SSF51110">
    <property type="entry name" value="alpha-D-mannose-specific plant lectins"/>
    <property type="match status" value="1"/>
</dbReference>
<proteinExistence type="inferred from homology"/>
<feature type="signal peptide" evidence="17">
    <location>
        <begin position="1"/>
        <end position="24"/>
    </location>
</feature>
<dbReference type="PROSITE" id="PS50927">
    <property type="entry name" value="BULB_LECTIN"/>
    <property type="match status" value="1"/>
</dbReference>
<dbReference type="InterPro" id="IPR003609">
    <property type="entry name" value="Pan_app"/>
</dbReference>
<evidence type="ECO:0000313" key="22">
    <source>
        <dbReference type="Proteomes" id="UP001210211"/>
    </source>
</evidence>
<dbReference type="Pfam" id="PF07714">
    <property type="entry name" value="PK_Tyr_Ser-Thr"/>
    <property type="match status" value="1"/>
</dbReference>
<feature type="domain" description="Apple" evidence="20">
    <location>
        <begin position="341"/>
        <end position="424"/>
    </location>
</feature>
<keyword evidence="5 15" id="KW-0808">Transferase</keyword>
<evidence type="ECO:0000256" key="4">
    <source>
        <dbReference type="ARBA" id="ARBA00022536"/>
    </source>
</evidence>
<evidence type="ECO:0000259" key="18">
    <source>
        <dbReference type="PROSITE" id="PS50011"/>
    </source>
</evidence>
<dbReference type="InterPro" id="IPR008271">
    <property type="entry name" value="Ser/Thr_kinase_AS"/>
</dbReference>
<dbReference type="CDD" id="cd01098">
    <property type="entry name" value="PAN_AP_plant"/>
    <property type="match status" value="1"/>
</dbReference>
<evidence type="ECO:0000259" key="20">
    <source>
        <dbReference type="PROSITE" id="PS50948"/>
    </source>
</evidence>
<dbReference type="CDD" id="cd00028">
    <property type="entry name" value="B_lectin"/>
    <property type="match status" value="1"/>
</dbReference>
<name>A0AAD6F160_9POAL</name>
<dbReference type="PROSITE" id="PS00107">
    <property type="entry name" value="PROTEIN_KINASE_ATP"/>
    <property type="match status" value="1"/>
</dbReference>
<dbReference type="CDD" id="cd14066">
    <property type="entry name" value="STKc_IRAK"/>
    <property type="match status" value="1"/>
</dbReference>
<feature type="binding site" evidence="16">
    <location>
        <position position="484"/>
    </location>
    <ligand>
        <name>ATP</name>
        <dbReference type="ChEBI" id="CHEBI:30616"/>
    </ligand>
</feature>
<dbReference type="AlphaFoldDB" id="A0AAD6F160"/>
<keyword evidence="4" id="KW-0245">EGF-like domain</keyword>
<dbReference type="PROSITE" id="PS51257">
    <property type="entry name" value="PROKAR_LIPOPROTEIN"/>
    <property type="match status" value="1"/>
</dbReference>
<gene>
    <name evidence="21" type="ORF">LUZ61_012165</name>
</gene>
<dbReference type="Gene3D" id="2.90.10.10">
    <property type="entry name" value="Bulb-type lectin domain"/>
    <property type="match status" value="1"/>
</dbReference>
<evidence type="ECO:0000256" key="10">
    <source>
        <dbReference type="ARBA" id="ARBA00023157"/>
    </source>
</evidence>
<keyword evidence="8 15" id="KW-0418">Kinase</keyword>
<dbReference type="PROSITE" id="PS50948">
    <property type="entry name" value="PAN"/>
    <property type="match status" value="1"/>
</dbReference>
<keyword evidence="22" id="KW-1185">Reference proteome</keyword>
<feature type="domain" description="Protein kinase" evidence="18">
    <location>
        <begin position="456"/>
        <end position="732"/>
    </location>
</feature>
<dbReference type="GO" id="GO:0051707">
    <property type="term" value="P:response to other organism"/>
    <property type="evidence" value="ECO:0007669"/>
    <property type="project" value="UniProtKB-ARBA"/>
</dbReference>
<evidence type="ECO:0000313" key="21">
    <source>
        <dbReference type="EMBL" id="KAJ3708460.1"/>
    </source>
</evidence>
<dbReference type="PIRSF" id="PIRSF000641">
    <property type="entry name" value="SRK"/>
    <property type="match status" value="1"/>
</dbReference>
<dbReference type="Pfam" id="PF01453">
    <property type="entry name" value="B_lectin"/>
    <property type="match status" value="1"/>
</dbReference>
<dbReference type="PANTHER" id="PTHR27002">
    <property type="entry name" value="RECEPTOR-LIKE SERINE/THREONINE-PROTEIN KINASE SD1-8"/>
    <property type="match status" value="1"/>
</dbReference>
<evidence type="ECO:0000256" key="16">
    <source>
        <dbReference type="PROSITE-ProRule" id="PRU10141"/>
    </source>
</evidence>
<keyword evidence="2" id="KW-1003">Cell membrane</keyword>
<dbReference type="InterPro" id="IPR001245">
    <property type="entry name" value="Ser-Thr/Tyr_kinase_cat_dom"/>
</dbReference>
<dbReference type="Pfam" id="PF00954">
    <property type="entry name" value="S_locus_glycop"/>
    <property type="match status" value="1"/>
</dbReference>
<comment type="similarity">
    <text evidence="15">Belongs to the protein kinase superfamily. Ser/Thr protein kinase family.</text>
</comment>
<protein>
    <recommendedName>
        <fullName evidence="15">Receptor-like serine/threonine-protein kinase</fullName>
        <ecNumber evidence="15">2.7.11.1</ecNumber>
    </recommendedName>
</protein>
<evidence type="ECO:0000256" key="13">
    <source>
        <dbReference type="ARBA" id="ARBA00047899"/>
    </source>
</evidence>
<dbReference type="InterPro" id="IPR001480">
    <property type="entry name" value="Bulb-type_lectin_dom"/>
</dbReference>
<dbReference type="PANTHER" id="PTHR27002:SF526">
    <property type="entry name" value="OS07G0301500 PROTEIN"/>
    <property type="match status" value="1"/>
</dbReference>
<dbReference type="FunFam" id="1.10.510.10:FF:000060">
    <property type="entry name" value="G-type lectin S-receptor-like serine/threonine-protein kinase"/>
    <property type="match status" value="1"/>
</dbReference>
<dbReference type="SMART" id="SM00220">
    <property type="entry name" value="S_TKc"/>
    <property type="match status" value="1"/>
</dbReference>
<evidence type="ECO:0000256" key="7">
    <source>
        <dbReference type="ARBA" id="ARBA00022741"/>
    </source>
</evidence>
<feature type="chain" id="PRO_5041989083" description="Receptor-like serine/threonine-protein kinase" evidence="17">
    <location>
        <begin position="25"/>
        <end position="774"/>
    </location>
</feature>
<keyword evidence="7 15" id="KW-0547">Nucleotide-binding</keyword>
<dbReference type="InterPro" id="IPR000719">
    <property type="entry name" value="Prot_kinase_dom"/>
</dbReference>
<evidence type="ECO:0000256" key="5">
    <source>
        <dbReference type="ARBA" id="ARBA00022679"/>
    </source>
</evidence>
<dbReference type="EC" id="2.7.11.1" evidence="15"/>
<evidence type="ECO:0000256" key="2">
    <source>
        <dbReference type="ARBA" id="ARBA00022475"/>
    </source>
</evidence>